<reference evidence="3 4" key="1">
    <citation type="journal article" date="2014" name="PLoS Genet.">
        <title>Phylogenetically driven sequencing of extremely halophilic archaea reveals strategies for static and dynamic osmo-response.</title>
        <authorList>
            <person name="Becker E.A."/>
            <person name="Seitzer P.M."/>
            <person name="Tritt A."/>
            <person name="Larsen D."/>
            <person name="Krusor M."/>
            <person name="Yao A.I."/>
            <person name="Wu D."/>
            <person name="Madern D."/>
            <person name="Eisen J.A."/>
            <person name="Darling A.E."/>
            <person name="Facciotti M.T."/>
        </authorList>
    </citation>
    <scope>NUCLEOTIDE SEQUENCE [LARGE SCALE GENOMIC DNA]</scope>
    <source>
        <strain evidence="3 4">DSM 18795</strain>
    </source>
</reference>
<feature type="transmembrane region" description="Helical" evidence="2">
    <location>
        <begin position="99"/>
        <end position="122"/>
    </location>
</feature>
<dbReference type="Pfam" id="PF19590">
    <property type="entry name" value="TrbL_3"/>
    <property type="match status" value="1"/>
</dbReference>
<keyword evidence="4" id="KW-1185">Reference proteome</keyword>
<name>L9XM54_9EURY</name>
<feature type="transmembrane region" description="Helical" evidence="2">
    <location>
        <begin position="128"/>
        <end position="149"/>
    </location>
</feature>
<gene>
    <name evidence="3" type="ORF">C492_07810</name>
</gene>
<keyword evidence="2" id="KW-0472">Membrane</keyword>
<sequence>METCCLCRLDGLLHLFAELAAEIYPDGEQFVTPEGAVRFGLGVFLLAGLLVFKGIVVVAALIAVIAMHLLTYLSILFWPLSWAAWASHGQARAYGSFGLYIFGVLLALSIIQSLILRFLVYLPLGESIAGTAGSIVLIIFGIGFALVYLPWKLLEKAQVAAALKLGREPTERAMQRAPGEVKRITREFHDRAGQRLPVGSSGGATGGGSSGSSSASSEASSGSRGKGGNGGSSQSGDSTPSKSSGGSSEPADESTQYGDSSRENRKQPIPLHENRKFSEIEKDRIDRKVNS</sequence>
<feature type="compositionally biased region" description="Low complexity" evidence="1">
    <location>
        <begin position="211"/>
        <end position="223"/>
    </location>
</feature>
<feature type="compositionally biased region" description="Low complexity" evidence="1">
    <location>
        <begin position="234"/>
        <end position="248"/>
    </location>
</feature>
<feature type="compositionally biased region" description="Basic and acidic residues" evidence="1">
    <location>
        <begin position="260"/>
        <end position="291"/>
    </location>
</feature>
<feature type="transmembrane region" description="Helical" evidence="2">
    <location>
        <begin position="39"/>
        <end position="63"/>
    </location>
</feature>
<evidence type="ECO:0000313" key="4">
    <source>
        <dbReference type="Proteomes" id="UP000011531"/>
    </source>
</evidence>
<evidence type="ECO:0000256" key="2">
    <source>
        <dbReference type="SAM" id="Phobius"/>
    </source>
</evidence>
<dbReference type="EMBL" id="AOIA01000056">
    <property type="protein sequence ID" value="ELY62627.1"/>
    <property type="molecule type" value="Genomic_DNA"/>
</dbReference>
<dbReference type="InterPro" id="IPR045782">
    <property type="entry name" value="TrbL_3"/>
</dbReference>
<keyword evidence="2" id="KW-1133">Transmembrane helix</keyword>
<accession>L9XM54</accession>
<feature type="transmembrane region" description="Helical" evidence="2">
    <location>
        <begin position="69"/>
        <end position="87"/>
    </location>
</feature>
<feature type="compositionally biased region" description="Gly residues" evidence="1">
    <location>
        <begin position="224"/>
        <end position="233"/>
    </location>
</feature>
<dbReference type="AlphaFoldDB" id="L9XM54"/>
<organism evidence="3 4">
    <name type="scientific">Natronococcus jeotgali DSM 18795</name>
    <dbReference type="NCBI Taxonomy" id="1227498"/>
    <lineage>
        <taxon>Archaea</taxon>
        <taxon>Methanobacteriati</taxon>
        <taxon>Methanobacteriota</taxon>
        <taxon>Stenosarchaea group</taxon>
        <taxon>Halobacteria</taxon>
        <taxon>Halobacteriales</taxon>
        <taxon>Natrialbaceae</taxon>
        <taxon>Natronococcus</taxon>
    </lineage>
</organism>
<evidence type="ECO:0000313" key="3">
    <source>
        <dbReference type="EMBL" id="ELY62627.1"/>
    </source>
</evidence>
<keyword evidence="2" id="KW-0812">Transmembrane</keyword>
<proteinExistence type="predicted"/>
<evidence type="ECO:0000256" key="1">
    <source>
        <dbReference type="SAM" id="MobiDB-lite"/>
    </source>
</evidence>
<feature type="region of interest" description="Disordered" evidence="1">
    <location>
        <begin position="189"/>
        <end position="291"/>
    </location>
</feature>
<protein>
    <submittedName>
        <fullName evidence="3">Uncharacterized protein</fullName>
    </submittedName>
</protein>
<dbReference type="STRING" id="1227498.C492_07810"/>
<comment type="caution">
    <text evidence="3">The sequence shown here is derived from an EMBL/GenBank/DDBJ whole genome shotgun (WGS) entry which is preliminary data.</text>
</comment>
<feature type="compositionally biased region" description="Gly residues" evidence="1">
    <location>
        <begin position="200"/>
        <end position="210"/>
    </location>
</feature>
<dbReference type="Proteomes" id="UP000011531">
    <property type="component" value="Unassembled WGS sequence"/>
</dbReference>